<proteinExistence type="predicted"/>
<dbReference type="InterPro" id="IPR011330">
    <property type="entry name" value="Glyco_hydro/deAcase_b/a-brl"/>
</dbReference>
<name>A0A2M6T059_9BACT</name>
<dbReference type="InterPro" id="IPR051398">
    <property type="entry name" value="Polysacch_Deacetylase"/>
</dbReference>
<dbReference type="EMBL" id="PEYE01000042">
    <property type="protein sequence ID" value="PIS38648.1"/>
    <property type="molecule type" value="Genomic_DNA"/>
</dbReference>
<dbReference type="AlphaFoldDB" id="A0A2M6T059"/>
<dbReference type="PANTHER" id="PTHR34216">
    <property type="match status" value="1"/>
</dbReference>
<dbReference type="GO" id="GO:0005576">
    <property type="term" value="C:extracellular region"/>
    <property type="evidence" value="ECO:0007669"/>
    <property type="project" value="UniProtKB-SubCell"/>
</dbReference>
<comment type="subcellular location">
    <subcellularLocation>
        <location evidence="1">Secreted</location>
    </subcellularLocation>
</comment>
<dbReference type="GO" id="GO:0005975">
    <property type="term" value="P:carbohydrate metabolic process"/>
    <property type="evidence" value="ECO:0007669"/>
    <property type="project" value="InterPro"/>
</dbReference>
<sequence length="236" mass="27215">MILSRSLPHCHSEGNPEESTAPAVVLRVIPKDLCDRDPCAATKALATRGREYPQDDICMIKRFAKNIISFYLNFLSLFFHKKGAVVLMYHSIGRNNVFSTVSPENFEKQLCFLKKNNFNVITLSDFWRFLDKEEPLPKKTIILTFDDGYYDNFSYGWPILKRYKFKATIFLTTGLVGGVKIKKSGERLKMLSWQEIEKMQKSGIIDFQPHTQSHPRLTEISPELIQKEIGESKQSI</sequence>
<protein>
    <recommendedName>
        <fullName evidence="3">NodB homology domain-containing protein</fullName>
    </recommendedName>
</protein>
<feature type="domain" description="NodB homology" evidence="3">
    <location>
        <begin position="139"/>
        <end position="236"/>
    </location>
</feature>
<organism evidence="4 5">
    <name type="scientific">Candidatus Nealsonbacteria bacterium CG08_land_8_20_14_0_20_43_11</name>
    <dbReference type="NCBI Taxonomy" id="1974706"/>
    <lineage>
        <taxon>Bacteria</taxon>
        <taxon>Candidatus Nealsoniibacteriota</taxon>
    </lineage>
</organism>
<evidence type="ECO:0000256" key="2">
    <source>
        <dbReference type="ARBA" id="ARBA00022729"/>
    </source>
</evidence>
<dbReference type="InterPro" id="IPR002509">
    <property type="entry name" value="NODB_dom"/>
</dbReference>
<evidence type="ECO:0000313" key="5">
    <source>
        <dbReference type="Proteomes" id="UP000229390"/>
    </source>
</evidence>
<feature type="non-terminal residue" evidence="4">
    <location>
        <position position="236"/>
    </location>
</feature>
<dbReference type="PANTHER" id="PTHR34216:SF3">
    <property type="entry name" value="POLY-BETA-1,6-N-ACETYL-D-GLUCOSAMINE N-DEACETYLASE"/>
    <property type="match status" value="1"/>
</dbReference>
<comment type="caution">
    <text evidence="4">The sequence shown here is derived from an EMBL/GenBank/DDBJ whole genome shotgun (WGS) entry which is preliminary data.</text>
</comment>
<dbReference type="SUPFAM" id="SSF88713">
    <property type="entry name" value="Glycoside hydrolase/deacetylase"/>
    <property type="match status" value="1"/>
</dbReference>
<dbReference type="Pfam" id="PF01522">
    <property type="entry name" value="Polysacc_deac_1"/>
    <property type="match status" value="1"/>
</dbReference>
<evidence type="ECO:0000259" key="3">
    <source>
        <dbReference type="PROSITE" id="PS51677"/>
    </source>
</evidence>
<dbReference type="Gene3D" id="3.20.20.370">
    <property type="entry name" value="Glycoside hydrolase/deacetylase"/>
    <property type="match status" value="1"/>
</dbReference>
<gene>
    <name evidence="4" type="ORF">COT34_02600</name>
</gene>
<dbReference type="PROSITE" id="PS51677">
    <property type="entry name" value="NODB"/>
    <property type="match status" value="1"/>
</dbReference>
<evidence type="ECO:0000256" key="1">
    <source>
        <dbReference type="ARBA" id="ARBA00004613"/>
    </source>
</evidence>
<evidence type="ECO:0000313" key="4">
    <source>
        <dbReference type="EMBL" id="PIS38648.1"/>
    </source>
</evidence>
<reference evidence="5" key="1">
    <citation type="submission" date="2017-09" db="EMBL/GenBank/DDBJ databases">
        <title>Depth-based differentiation of microbial function through sediment-hosted aquifers and enrichment of novel symbionts in the deep terrestrial subsurface.</title>
        <authorList>
            <person name="Probst A.J."/>
            <person name="Ladd B."/>
            <person name="Jarett J.K."/>
            <person name="Geller-Mcgrath D.E."/>
            <person name="Sieber C.M.K."/>
            <person name="Emerson J.B."/>
            <person name="Anantharaman K."/>
            <person name="Thomas B.C."/>
            <person name="Malmstrom R."/>
            <person name="Stieglmeier M."/>
            <person name="Klingl A."/>
            <person name="Woyke T."/>
            <person name="Ryan C.M."/>
            <person name="Banfield J.F."/>
        </authorList>
    </citation>
    <scope>NUCLEOTIDE SEQUENCE [LARGE SCALE GENOMIC DNA]</scope>
</reference>
<accession>A0A2M6T059</accession>
<dbReference type="Proteomes" id="UP000229390">
    <property type="component" value="Unassembled WGS sequence"/>
</dbReference>
<dbReference type="GO" id="GO:0016810">
    <property type="term" value="F:hydrolase activity, acting on carbon-nitrogen (but not peptide) bonds"/>
    <property type="evidence" value="ECO:0007669"/>
    <property type="project" value="InterPro"/>
</dbReference>
<keyword evidence="2" id="KW-0732">Signal</keyword>